<sequence>MTSHDASELTADAVADYLRQHPEFFLSHTDVLADLSLPHDSGRAISLVERQVHLFREQRDTLRRELGELVSIARQNDRLFELSKRLLVKLLEADSLADIAAALDECMRHDFGLDATGLVLFSSRAALPQQGSLHFVTRQEADEVLGSLLVGDKALCGRFREPQLKLLFPTSEQIGSAAIIPLRYNDLLGALAVGSKKNDYFESGMGSLFLSYISDTLSRMLPPLLQVDAAETLAAAAGEAR</sequence>
<organism evidence="1 2">
    <name type="scientific">Hydrocarboniclastica marina</name>
    <dbReference type="NCBI Taxonomy" id="2259620"/>
    <lineage>
        <taxon>Bacteria</taxon>
        <taxon>Pseudomonadati</taxon>
        <taxon>Pseudomonadota</taxon>
        <taxon>Gammaproteobacteria</taxon>
        <taxon>Alteromonadales</taxon>
        <taxon>Alteromonadaceae</taxon>
        <taxon>Hydrocarboniclastica</taxon>
    </lineage>
</organism>
<evidence type="ECO:0000313" key="2">
    <source>
        <dbReference type="Proteomes" id="UP000298049"/>
    </source>
</evidence>
<dbReference type="Gene3D" id="3.30.450.40">
    <property type="match status" value="1"/>
</dbReference>
<evidence type="ECO:0000313" key="1">
    <source>
        <dbReference type="EMBL" id="QCF27359.1"/>
    </source>
</evidence>
<dbReference type="OrthoDB" id="8525200at2"/>
<dbReference type="InterPro" id="IPR007435">
    <property type="entry name" value="DUF484"/>
</dbReference>
<dbReference type="KEGG" id="hmi:soil367_16275"/>
<dbReference type="EMBL" id="CP031093">
    <property type="protein sequence ID" value="QCF27359.1"/>
    <property type="molecule type" value="Genomic_DNA"/>
</dbReference>
<dbReference type="Proteomes" id="UP000298049">
    <property type="component" value="Chromosome"/>
</dbReference>
<dbReference type="RefSeq" id="WP_136550070.1">
    <property type="nucleotide sequence ID" value="NZ_CP031093.1"/>
</dbReference>
<dbReference type="PANTHER" id="PTHR38765:SF1">
    <property type="entry name" value="DUF484 DOMAIN-CONTAINING PROTEIN"/>
    <property type="match status" value="1"/>
</dbReference>
<dbReference type="InterPro" id="IPR029016">
    <property type="entry name" value="GAF-like_dom_sf"/>
</dbReference>
<name>A0A4P7XJM9_9ALTE</name>
<keyword evidence="2" id="KW-1185">Reference proteome</keyword>
<protein>
    <submittedName>
        <fullName evidence="1">DUF484 family protein</fullName>
    </submittedName>
</protein>
<gene>
    <name evidence="1" type="ORF">soil367_16275</name>
</gene>
<dbReference type="PANTHER" id="PTHR38765">
    <property type="entry name" value="DUF484 DOMAIN-CONTAINING PROTEIN"/>
    <property type="match status" value="1"/>
</dbReference>
<dbReference type="AlphaFoldDB" id="A0A4P7XJM9"/>
<reference evidence="1 2" key="1">
    <citation type="submission" date="2018-07" db="EMBL/GenBank/DDBJ databases">
        <title>Marsedoiliclastica nanhaica gen. nov. sp. nov., a novel marine hydrocarbonoclastic bacterium isolated from an in-situ enriched hydrocarbon-degrading consortium in deep-sea sediment.</title>
        <authorList>
            <person name="Dong C."/>
            <person name="Ma T."/>
            <person name="Liu R."/>
            <person name="Shao Z."/>
        </authorList>
    </citation>
    <scope>NUCLEOTIDE SEQUENCE [LARGE SCALE GENOMIC DNA]</scope>
    <source>
        <strain evidence="2">soil36-7</strain>
    </source>
</reference>
<accession>A0A4P7XJM9</accession>
<dbReference type="Pfam" id="PF04340">
    <property type="entry name" value="DUF484"/>
    <property type="match status" value="1"/>
</dbReference>
<proteinExistence type="predicted"/>